<sequence length="230" mass="22944">MLTLPSAAASPGTAADPAKDRGPASLLDIRSGQDARRAAVEAQFGALFDATGNRAQGVEAIAGEVAAKQATTGGGAFAVSIEIPGGGLVTLAMSPGEMRRLMRGDLPDDFGGTVNGQSVVGLVKRAMEAAAGKDGLAAMAGEDELGSALVRQLRDLQKKGEEDAAEDTATASGTGGIDHARLSLGDGTRVTLVWFPAAKDQGTATQAASNGTATDQPGAASTGGRLDRIA</sequence>
<feature type="region of interest" description="Disordered" evidence="1">
    <location>
        <begin position="156"/>
        <end position="180"/>
    </location>
</feature>
<dbReference type="Proteomes" id="UP000249065">
    <property type="component" value="Unassembled WGS sequence"/>
</dbReference>
<organism evidence="2 3">
    <name type="scientific">Roseicella frigidaeris</name>
    <dbReference type="NCBI Taxonomy" id="2230885"/>
    <lineage>
        <taxon>Bacteria</taxon>
        <taxon>Pseudomonadati</taxon>
        <taxon>Pseudomonadota</taxon>
        <taxon>Alphaproteobacteria</taxon>
        <taxon>Acetobacterales</taxon>
        <taxon>Roseomonadaceae</taxon>
        <taxon>Roseicella</taxon>
    </lineage>
</organism>
<dbReference type="EMBL" id="QLIX01000017">
    <property type="protein sequence ID" value="RAI57466.1"/>
    <property type="molecule type" value="Genomic_DNA"/>
</dbReference>
<feature type="region of interest" description="Disordered" evidence="1">
    <location>
        <begin position="204"/>
        <end position="230"/>
    </location>
</feature>
<proteinExistence type="predicted"/>
<evidence type="ECO:0000313" key="3">
    <source>
        <dbReference type="Proteomes" id="UP000249065"/>
    </source>
</evidence>
<comment type="caution">
    <text evidence="2">The sequence shown here is derived from an EMBL/GenBank/DDBJ whole genome shotgun (WGS) entry which is preliminary data.</text>
</comment>
<feature type="compositionally biased region" description="Polar residues" evidence="1">
    <location>
        <begin position="204"/>
        <end position="215"/>
    </location>
</feature>
<evidence type="ECO:0000313" key="2">
    <source>
        <dbReference type="EMBL" id="RAI57466.1"/>
    </source>
</evidence>
<name>A0A327M507_9PROT</name>
<protein>
    <submittedName>
        <fullName evidence="2">Uncharacterized protein</fullName>
    </submittedName>
</protein>
<feature type="region of interest" description="Disordered" evidence="1">
    <location>
        <begin position="1"/>
        <end position="26"/>
    </location>
</feature>
<reference evidence="3" key="1">
    <citation type="submission" date="2018-06" db="EMBL/GenBank/DDBJ databases">
        <authorList>
            <person name="Khan S.A."/>
        </authorList>
    </citation>
    <scope>NUCLEOTIDE SEQUENCE [LARGE SCALE GENOMIC DNA]</scope>
    <source>
        <strain evidence="3">DB-1506</strain>
    </source>
</reference>
<accession>A0A327M507</accession>
<gene>
    <name evidence="2" type="ORF">DOO78_18970</name>
</gene>
<keyword evidence="3" id="KW-1185">Reference proteome</keyword>
<evidence type="ECO:0000256" key="1">
    <source>
        <dbReference type="SAM" id="MobiDB-lite"/>
    </source>
</evidence>
<dbReference type="AlphaFoldDB" id="A0A327M507"/>
<feature type="compositionally biased region" description="Low complexity" evidence="1">
    <location>
        <begin position="1"/>
        <end position="16"/>
    </location>
</feature>